<evidence type="ECO:0000313" key="11">
    <source>
        <dbReference type="Proteomes" id="UP000552644"/>
    </source>
</evidence>
<feature type="region of interest" description="Disordered" evidence="8">
    <location>
        <begin position="1"/>
        <end position="26"/>
    </location>
</feature>
<dbReference type="InterPro" id="IPR035906">
    <property type="entry name" value="MetI-like_sf"/>
</dbReference>
<evidence type="ECO:0000256" key="6">
    <source>
        <dbReference type="ARBA" id="ARBA00023136"/>
    </source>
</evidence>
<dbReference type="AlphaFoldDB" id="A0A7W7VRY3"/>
<keyword evidence="2 7" id="KW-0813">Transport</keyword>
<dbReference type="PANTHER" id="PTHR43227">
    <property type="entry name" value="BLL4140 PROTEIN"/>
    <property type="match status" value="1"/>
</dbReference>
<evidence type="ECO:0000256" key="7">
    <source>
        <dbReference type="RuleBase" id="RU363032"/>
    </source>
</evidence>
<dbReference type="InterPro" id="IPR050809">
    <property type="entry name" value="UgpAE/MalFG_permease"/>
</dbReference>
<sequence>MTSVTTATVVPGEPGAPKAPAGPGNRARGGARLRPWLYLLPSAAVLVPLFGYPIYMLGLLSVFDYRQAQVSGGQPTRFVGLENYATLVGDGRFWSVLGQTLVFAAALVVATLAVGAALAVVLTRAGRVPRLLLSLAAMAAWAAPAMTGSTVWMFLFDADLGLVNQVLGIEGFNWFYDRWVTFGVVGATVVWHSFPFVMVTLYAGIQAIPGSVLEAASLDGASAWQSFWRIIVPMLRPLITIVVIQSIIWDFKIFTQIYVMTNGGGIAGQNSVLNVYAYQTAFGSSEYGLGSAIGVVMTLILLVVTLFYIRAIHRNGERL</sequence>
<dbReference type="GO" id="GO:0055085">
    <property type="term" value="P:transmembrane transport"/>
    <property type="evidence" value="ECO:0007669"/>
    <property type="project" value="InterPro"/>
</dbReference>
<feature type="domain" description="ABC transmembrane type-1" evidence="9">
    <location>
        <begin position="97"/>
        <end position="308"/>
    </location>
</feature>
<feature type="transmembrane region" description="Helical" evidence="7">
    <location>
        <begin position="101"/>
        <end position="122"/>
    </location>
</feature>
<comment type="similarity">
    <text evidence="7">Belongs to the binding-protein-dependent transport system permease family.</text>
</comment>
<gene>
    <name evidence="10" type="ORF">FHS44_007168</name>
</gene>
<evidence type="ECO:0000256" key="1">
    <source>
        <dbReference type="ARBA" id="ARBA00004651"/>
    </source>
</evidence>
<keyword evidence="5 7" id="KW-1133">Transmembrane helix</keyword>
<comment type="subcellular location">
    <subcellularLocation>
        <location evidence="1 7">Cell membrane</location>
        <topology evidence="1 7">Multi-pass membrane protein</topology>
    </subcellularLocation>
</comment>
<comment type="caution">
    <text evidence="10">The sequence shown here is derived from an EMBL/GenBank/DDBJ whole genome shotgun (WGS) entry which is preliminary data.</text>
</comment>
<dbReference type="EMBL" id="JACHJP010000012">
    <property type="protein sequence ID" value="MBB4920024.1"/>
    <property type="molecule type" value="Genomic_DNA"/>
</dbReference>
<name>A0A7W7VRY3_9ACTN</name>
<feature type="transmembrane region" description="Helical" evidence="7">
    <location>
        <begin position="226"/>
        <end position="248"/>
    </location>
</feature>
<evidence type="ECO:0000256" key="3">
    <source>
        <dbReference type="ARBA" id="ARBA00022475"/>
    </source>
</evidence>
<dbReference type="Pfam" id="PF00528">
    <property type="entry name" value="BPD_transp_1"/>
    <property type="match status" value="1"/>
</dbReference>
<evidence type="ECO:0000259" key="9">
    <source>
        <dbReference type="PROSITE" id="PS50928"/>
    </source>
</evidence>
<keyword evidence="3" id="KW-1003">Cell membrane</keyword>
<dbReference type="PROSITE" id="PS50928">
    <property type="entry name" value="ABC_TM1"/>
    <property type="match status" value="1"/>
</dbReference>
<organism evidence="10 11">
    <name type="scientific">Streptosporangium saharense</name>
    <dbReference type="NCBI Taxonomy" id="1706840"/>
    <lineage>
        <taxon>Bacteria</taxon>
        <taxon>Bacillati</taxon>
        <taxon>Actinomycetota</taxon>
        <taxon>Actinomycetes</taxon>
        <taxon>Streptosporangiales</taxon>
        <taxon>Streptosporangiaceae</taxon>
        <taxon>Streptosporangium</taxon>
    </lineage>
</organism>
<dbReference type="RefSeq" id="WP_246436576.1">
    <property type="nucleotide sequence ID" value="NZ_JACHJP010000012.1"/>
</dbReference>
<keyword evidence="11" id="KW-1185">Reference proteome</keyword>
<dbReference type="SUPFAM" id="SSF161098">
    <property type="entry name" value="MetI-like"/>
    <property type="match status" value="1"/>
</dbReference>
<accession>A0A7W7VRY3</accession>
<evidence type="ECO:0000256" key="5">
    <source>
        <dbReference type="ARBA" id="ARBA00022989"/>
    </source>
</evidence>
<feature type="transmembrane region" description="Helical" evidence="7">
    <location>
        <begin position="36"/>
        <end position="55"/>
    </location>
</feature>
<reference evidence="10 11" key="1">
    <citation type="submission" date="2020-08" db="EMBL/GenBank/DDBJ databases">
        <title>Genomic Encyclopedia of Type Strains, Phase III (KMG-III): the genomes of soil and plant-associated and newly described type strains.</title>
        <authorList>
            <person name="Whitman W."/>
        </authorList>
    </citation>
    <scope>NUCLEOTIDE SEQUENCE [LARGE SCALE GENOMIC DNA]</scope>
    <source>
        <strain evidence="10 11">CECT 8840</strain>
    </source>
</reference>
<evidence type="ECO:0000313" key="10">
    <source>
        <dbReference type="EMBL" id="MBB4920024.1"/>
    </source>
</evidence>
<feature type="transmembrane region" description="Helical" evidence="7">
    <location>
        <begin position="179"/>
        <end position="205"/>
    </location>
</feature>
<dbReference type="Gene3D" id="1.10.3720.10">
    <property type="entry name" value="MetI-like"/>
    <property type="match status" value="1"/>
</dbReference>
<evidence type="ECO:0000256" key="8">
    <source>
        <dbReference type="SAM" id="MobiDB-lite"/>
    </source>
</evidence>
<evidence type="ECO:0000256" key="4">
    <source>
        <dbReference type="ARBA" id="ARBA00022692"/>
    </source>
</evidence>
<dbReference type="PANTHER" id="PTHR43227:SF8">
    <property type="entry name" value="DIACETYLCHITOBIOSE UPTAKE SYSTEM PERMEASE PROTEIN DASB"/>
    <property type="match status" value="1"/>
</dbReference>
<feature type="transmembrane region" description="Helical" evidence="7">
    <location>
        <begin position="131"/>
        <end position="155"/>
    </location>
</feature>
<dbReference type="GO" id="GO:0005886">
    <property type="term" value="C:plasma membrane"/>
    <property type="evidence" value="ECO:0007669"/>
    <property type="project" value="UniProtKB-SubCell"/>
</dbReference>
<keyword evidence="6 7" id="KW-0472">Membrane</keyword>
<protein>
    <submittedName>
        <fullName evidence="10">N,N'-diacetylchitobiose transport system permease protein</fullName>
    </submittedName>
</protein>
<keyword evidence="4 7" id="KW-0812">Transmembrane</keyword>
<dbReference type="CDD" id="cd06261">
    <property type="entry name" value="TM_PBP2"/>
    <property type="match status" value="1"/>
</dbReference>
<dbReference type="Proteomes" id="UP000552644">
    <property type="component" value="Unassembled WGS sequence"/>
</dbReference>
<proteinExistence type="inferred from homology"/>
<feature type="compositionally biased region" description="Low complexity" evidence="8">
    <location>
        <begin position="11"/>
        <end position="26"/>
    </location>
</feature>
<evidence type="ECO:0000256" key="2">
    <source>
        <dbReference type="ARBA" id="ARBA00022448"/>
    </source>
</evidence>
<feature type="transmembrane region" description="Helical" evidence="7">
    <location>
        <begin position="287"/>
        <end position="309"/>
    </location>
</feature>
<dbReference type="InterPro" id="IPR000515">
    <property type="entry name" value="MetI-like"/>
</dbReference>